<dbReference type="InterPro" id="IPR051201">
    <property type="entry name" value="Chloro_Bact_Ser_Proteases"/>
</dbReference>
<dbReference type="NCBIfam" id="NF033740">
    <property type="entry name" value="MarP_fam_protase"/>
    <property type="match status" value="1"/>
</dbReference>
<evidence type="ECO:0000256" key="3">
    <source>
        <dbReference type="ARBA" id="ARBA00022670"/>
    </source>
</evidence>
<keyword evidence="5" id="KW-0378">Hydrolase</keyword>
<evidence type="ECO:0000256" key="1">
    <source>
        <dbReference type="ARBA" id="ARBA00004141"/>
    </source>
</evidence>
<dbReference type="InterPro" id="IPR001940">
    <property type="entry name" value="Peptidase_S1C"/>
</dbReference>
<feature type="transmembrane region" description="Helical" evidence="8">
    <location>
        <begin position="101"/>
        <end position="123"/>
    </location>
</feature>
<dbReference type="PANTHER" id="PTHR43343:SF3">
    <property type="entry name" value="PROTEASE DO-LIKE 8, CHLOROPLASTIC"/>
    <property type="match status" value="1"/>
</dbReference>
<dbReference type="Pfam" id="PF02674">
    <property type="entry name" value="Colicin_V"/>
    <property type="match status" value="1"/>
</dbReference>
<dbReference type="AlphaFoldDB" id="A0AAE4C7A2"/>
<comment type="caution">
    <text evidence="9">The sequence shown here is derived from an EMBL/GenBank/DDBJ whole genome shotgun (WGS) entry which is preliminary data.</text>
</comment>
<dbReference type="GO" id="GO:0006508">
    <property type="term" value="P:proteolysis"/>
    <property type="evidence" value="ECO:0007669"/>
    <property type="project" value="UniProtKB-KW"/>
</dbReference>
<dbReference type="Pfam" id="PF13365">
    <property type="entry name" value="Trypsin_2"/>
    <property type="match status" value="1"/>
</dbReference>
<accession>A0AAE4C7A2</accession>
<keyword evidence="6 8" id="KW-1133">Transmembrane helix</keyword>
<evidence type="ECO:0000313" key="9">
    <source>
        <dbReference type="EMBL" id="MDR6892344.1"/>
    </source>
</evidence>
<dbReference type="RefSeq" id="WP_309851209.1">
    <property type="nucleotide sequence ID" value="NZ_BAAAIU010000003.1"/>
</dbReference>
<dbReference type="GO" id="GO:0004252">
    <property type="term" value="F:serine-type endopeptidase activity"/>
    <property type="evidence" value="ECO:0007669"/>
    <property type="project" value="InterPro"/>
</dbReference>
<dbReference type="PRINTS" id="PR00834">
    <property type="entry name" value="PROTEASES2C"/>
</dbReference>
<dbReference type="Proteomes" id="UP001247307">
    <property type="component" value="Unassembled WGS sequence"/>
</dbReference>
<comment type="subcellular location">
    <subcellularLocation>
        <location evidence="1">Membrane</location>
        <topology evidence="1">Multi-pass membrane protein</topology>
    </subcellularLocation>
</comment>
<dbReference type="SUPFAM" id="SSF50494">
    <property type="entry name" value="Trypsin-like serine proteases"/>
    <property type="match status" value="1"/>
</dbReference>
<protein>
    <submittedName>
        <fullName evidence="9">S1-C subfamily serine protease</fullName>
    </submittedName>
</protein>
<dbReference type="Gene3D" id="2.40.10.10">
    <property type="entry name" value="Trypsin-like serine proteases"/>
    <property type="match status" value="2"/>
</dbReference>
<dbReference type="GO" id="GO:0009403">
    <property type="term" value="P:toxin biosynthetic process"/>
    <property type="evidence" value="ECO:0007669"/>
    <property type="project" value="InterPro"/>
</dbReference>
<keyword evidence="4 8" id="KW-0812">Transmembrane</keyword>
<comment type="similarity">
    <text evidence="2">Belongs to the peptidase S1C family.</text>
</comment>
<dbReference type="InterPro" id="IPR003825">
    <property type="entry name" value="Colicin-V_CvpA"/>
</dbReference>
<dbReference type="PANTHER" id="PTHR43343">
    <property type="entry name" value="PEPTIDASE S12"/>
    <property type="match status" value="1"/>
</dbReference>
<feature type="transmembrane region" description="Helical" evidence="8">
    <location>
        <begin position="30"/>
        <end position="52"/>
    </location>
</feature>
<gene>
    <name evidence="9" type="ORF">J2S35_001284</name>
</gene>
<dbReference type="InterPro" id="IPR047680">
    <property type="entry name" value="MarP-like"/>
</dbReference>
<keyword evidence="3 9" id="KW-0645">Protease</keyword>
<organism evidence="9 10">
    <name type="scientific">Falsarthrobacter nasiphocae</name>
    <dbReference type="NCBI Taxonomy" id="189863"/>
    <lineage>
        <taxon>Bacteria</taxon>
        <taxon>Bacillati</taxon>
        <taxon>Actinomycetota</taxon>
        <taxon>Actinomycetes</taxon>
        <taxon>Micrococcales</taxon>
        <taxon>Micrococcaceae</taxon>
        <taxon>Falsarthrobacter</taxon>
    </lineage>
</organism>
<dbReference type="EMBL" id="JAVDUI010000001">
    <property type="protein sequence ID" value="MDR6892344.1"/>
    <property type="molecule type" value="Genomic_DNA"/>
</dbReference>
<evidence type="ECO:0000256" key="4">
    <source>
        <dbReference type="ARBA" id="ARBA00022692"/>
    </source>
</evidence>
<evidence type="ECO:0000256" key="8">
    <source>
        <dbReference type="SAM" id="Phobius"/>
    </source>
</evidence>
<proteinExistence type="inferred from homology"/>
<evidence type="ECO:0000313" key="10">
    <source>
        <dbReference type="Proteomes" id="UP001247307"/>
    </source>
</evidence>
<name>A0AAE4C7A2_9MICC</name>
<dbReference type="GO" id="GO:0016020">
    <property type="term" value="C:membrane"/>
    <property type="evidence" value="ECO:0007669"/>
    <property type="project" value="UniProtKB-SubCell"/>
</dbReference>
<keyword evidence="7 8" id="KW-0472">Membrane</keyword>
<evidence type="ECO:0000256" key="6">
    <source>
        <dbReference type="ARBA" id="ARBA00022989"/>
    </source>
</evidence>
<feature type="transmembrane region" description="Helical" evidence="8">
    <location>
        <begin position="6"/>
        <end position="23"/>
    </location>
</feature>
<sequence>MNHFTLLDAALLLGIGLYVLAGFRRGLLTAGGALVGFVVGAVLAMSAAPWVASKISSQGLRFVAVATVVVLLLSLFAGLGRRAGQGVRSAISWRPARAVDGLGGGALHLGIAVLLIALMSFGANSLGISAVSRAVATSPVLQAIERHTPDSVQSAFAQLRSPALAETLPQISGAILPGGVKAGADESAQTDAVKAASASVVRVSGVASQCAQSQYGSGFVVAQDRVVTNAHVVAGVSDVVVEVPGSEAVSGHVVYYSAAKDLAVIATNGLQAAPLPTSTGATRGESVAFAGYPLGGPLTVRAGAVQGLTKIDVDRGGSTTAHGLQVYSLAGNVEQGNSGGPLLNLDGEIVGAIFAKSTTQAKVGYALTMDELGPVIDAAPTLTEPVANGTCTQG</sequence>
<reference evidence="9" key="1">
    <citation type="submission" date="2023-07" db="EMBL/GenBank/DDBJ databases">
        <title>Sequencing the genomes of 1000 actinobacteria strains.</title>
        <authorList>
            <person name="Klenk H.-P."/>
        </authorList>
    </citation>
    <scope>NUCLEOTIDE SEQUENCE</scope>
    <source>
        <strain evidence="9">DSM 13988</strain>
    </source>
</reference>
<dbReference type="InterPro" id="IPR009003">
    <property type="entry name" value="Peptidase_S1_PA"/>
</dbReference>
<dbReference type="InterPro" id="IPR043504">
    <property type="entry name" value="Peptidase_S1_PA_chymotrypsin"/>
</dbReference>
<feature type="transmembrane region" description="Helical" evidence="8">
    <location>
        <begin position="58"/>
        <end position="80"/>
    </location>
</feature>
<evidence type="ECO:0000256" key="7">
    <source>
        <dbReference type="ARBA" id="ARBA00023136"/>
    </source>
</evidence>
<evidence type="ECO:0000256" key="5">
    <source>
        <dbReference type="ARBA" id="ARBA00022801"/>
    </source>
</evidence>
<keyword evidence="10" id="KW-1185">Reference proteome</keyword>
<evidence type="ECO:0000256" key="2">
    <source>
        <dbReference type="ARBA" id="ARBA00010541"/>
    </source>
</evidence>